<dbReference type="EMBL" id="LJCR01000866">
    <property type="protein sequence ID" value="KPV51557.1"/>
    <property type="molecule type" value="Genomic_DNA"/>
</dbReference>
<evidence type="ECO:0000313" key="2">
    <source>
        <dbReference type="EMBL" id="KPV51557.1"/>
    </source>
</evidence>
<dbReference type="SUPFAM" id="SSF52980">
    <property type="entry name" value="Restriction endonuclease-like"/>
    <property type="match status" value="1"/>
</dbReference>
<dbReference type="InterPro" id="IPR012296">
    <property type="entry name" value="Nuclease_put_TT1808"/>
</dbReference>
<evidence type="ECO:0000259" key="1">
    <source>
        <dbReference type="Pfam" id="PF05685"/>
    </source>
</evidence>
<dbReference type="InterPro" id="IPR008538">
    <property type="entry name" value="Uma2"/>
</dbReference>
<reference evidence="2 3" key="1">
    <citation type="submission" date="2015-09" db="EMBL/GenBank/DDBJ databases">
        <title>Draft genome sequence of Kouleothrix aurantiaca JCM 19913.</title>
        <authorList>
            <person name="Hemp J."/>
        </authorList>
    </citation>
    <scope>NUCLEOTIDE SEQUENCE [LARGE SCALE GENOMIC DNA]</scope>
    <source>
        <strain evidence="2 3">COM-B</strain>
    </source>
</reference>
<proteinExistence type="predicted"/>
<feature type="domain" description="Putative restriction endonuclease" evidence="1">
    <location>
        <begin position="32"/>
        <end position="198"/>
    </location>
</feature>
<name>A0A0N8PS27_9CHLR</name>
<sequence>MATTTEPSRGFLAPSWEVAHLFPVQGRWSESDYLNLTEHTNHLVELSDGYVEVLPMPTHRHQKIVLLLYRLIYEFMAANSLGTVLCAPLRVRLWEGKFREPDLVVMLAEHRSREHEAFFDGADLVVEVVSDDAPERDIVTKRQEYAQAGIPEYWIVDPRMEQINVLRLQGAAYQPQGEYRRGDVVPSALLAGFQVAVATVFDEK</sequence>
<protein>
    <recommendedName>
        <fullName evidence="1">Putative restriction endonuclease domain-containing protein</fullName>
    </recommendedName>
</protein>
<dbReference type="InterPro" id="IPR011335">
    <property type="entry name" value="Restrct_endonuc-II-like"/>
</dbReference>
<dbReference type="PANTHER" id="PTHR34107">
    <property type="entry name" value="SLL0198 PROTEIN-RELATED"/>
    <property type="match status" value="1"/>
</dbReference>
<dbReference type="PATRIC" id="fig|186479.3.peg.10544"/>
<dbReference type="Proteomes" id="UP000050509">
    <property type="component" value="Unassembled WGS sequence"/>
</dbReference>
<gene>
    <name evidence="2" type="ORF">SE17_20525</name>
</gene>
<keyword evidence="3" id="KW-1185">Reference proteome</keyword>
<accession>A0A0N8PS27</accession>
<dbReference type="Gene3D" id="3.90.1570.10">
    <property type="entry name" value="tt1808, chain A"/>
    <property type="match status" value="1"/>
</dbReference>
<organism evidence="2 3">
    <name type="scientific">Kouleothrix aurantiaca</name>
    <dbReference type="NCBI Taxonomy" id="186479"/>
    <lineage>
        <taxon>Bacteria</taxon>
        <taxon>Bacillati</taxon>
        <taxon>Chloroflexota</taxon>
        <taxon>Chloroflexia</taxon>
        <taxon>Chloroflexales</taxon>
        <taxon>Roseiflexineae</taxon>
        <taxon>Roseiflexaceae</taxon>
        <taxon>Kouleothrix</taxon>
    </lineage>
</organism>
<dbReference type="AlphaFoldDB" id="A0A0N8PS27"/>
<evidence type="ECO:0000313" key="3">
    <source>
        <dbReference type="Proteomes" id="UP000050509"/>
    </source>
</evidence>
<comment type="caution">
    <text evidence="2">The sequence shown here is derived from an EMBL/GenBank/DDBJ whole genome shotgun (WGS) entry which is preliminary data.</text>
</comment>
<dbReference type="CDD" id="cd06260">
    <property type="entry name" value="DUF820-like"/>
    <property type="match status" value="1"/>
</dbReference>
<dbReference type="PANTHER" id="PTHR34107:SF4">
    <property type="entry name" value="SLL1222 PROTEIN"/>
    <property type="match status" value="1"/>
</dbReference>
<dbReference type="Pfam" id="PF05685">
    <property type="entry name" value="Uma2"/>
    <property type="match status" value="1"/>
</dbReference>